<sequence length="192" mass="21480">MESNTTSIQMGNSSHSYGWVSIVLHWSMAISIIALFVLGLWMVGLDYYSTWYHQAPFVHKSVGVIVVLTMLVRLLWNTSQPRPQIQGSVAMGLIAHTAHLTMYLLVVLLGVSGYLISTAESQPISVFNWFEIPVLFEPFDYQADIAGDVHEILAFSLIGLVGLHLVAALKHHLYDGDDTLRRMLKPIKNETN</sequence>
<dbReference type="RefSeq" id="WP_237261126.1">
    <property type="nucleotide sequence ID" value="NZ_AP024202.1"/>
</dbReference>
<feature type="transmembrane region" description="Helical" evidence="13">
    <location>
        <begin position="88"/>
        <end position="116"/>
    </location>
</feature>
<evidence type="ECO:0000256" key="11">
    <source>
        <dbReference type="ARBA" id="ARBA00023136"/>
    </source>
</evidence>
<evidence type="ECO:0000313" key="15">
    <source>
        <dbReference type="EMBL" id="BCN93760.1"/>
    </source>
</evidence>
<name>A0ABN6CXA0_9GAMM</name>
<keyword evidence="3" id="KW-0813">Transport</keyword>
<dbReference type="PANTHER" id="PTHR30529:SF1">
    <property type="entry name" value="CYTOCHROME B561 HOMOLOG 2"/>
    <property type="match status" value="1"/>
</dbReference>
<proteinExistence type="inferred from homology"/>
<comment type="similarity">
    <text evidence="12">Belongs to the cytochrome b561 family.</text>
</comment>
<keyword evidence="10" id="KW-0408">Iron</keyword>
<dbReference type="SUPFAM" id="SSF81342">
    <property type="entry name" value="Transmembrane di-heme cytochromes"/>
    <property type="match status" value="1"/>
</dbReference>
<evidence type="ECO:0000256" key="9">
    <source>
        <dbReference type="ARBA" id="ARBA00022989"/>
    </source>
</evidence>
<comment type="cofactor">
    <cofactor evidence="1">
        <name>heme b</name>
        <dbReference type="ChEBI" id="CHEBI:60344"/>
    </cofactor>
</comment>
<keyword evidence="11 13" id="KW-0472">Membrane</keyword>
<dbReference type="InterPro" id="IPR016174">
    <property type="entry name" value="Di-haem_cyt_TM"/>
</dbReference>
<keyword evidence="7" id="KW-0479">Metal-binding</keyword>
<reference evidence="15" key="1">
    <citation type="journal article" date="2022" name="Arch. Microbiol.">
        <title>Thiomicrorhabdus immobilis sp. nov., a mesophilic sulfur-oxidizing bacterium isolated from sediment of a brackish lake in northern Japan.</title>
        <authorList>
            <person name="Kojima H."/>
            <person name="Mochizuki J."/>
            <person name="Kanda M."/>
            <person name="Watanabe T."/>
            <person name="Fukui M."/>
        </authorList>
    </citation>
    <scope>NUCLEOTIDE SEQUENCE</scope>
    <source>
        <strain evidence="15">Am19</strain>
    </source>
</reference>
<keyword evidence="16" id="KW-1185">Reference proteome</keyword>
<dbReference type="Proteomes" id="UP001054820">
    <property type="component" value="Chromosome"/>
</dbReference>
<protein>
    <submittedName>
        <fullName evidence="15">Cytochrome b</fullName>
    </submittedName>
</protein>
<feature type="transmembrane region" description="Helical" evidence="13">
    <location>
        <begin position="20"/>
        <end position="45"/>
    </location>
</feature>
<accession>A0ABN6CXA0</accession>
<evidence type="ECO:0000256" key="5">
    <source>
        <dbReference type="ARBA" id="ARBA00022617"/>
    </source>
</evidence>
<dbReference type="InterPro" id="IPR052168">
    <property type="entry name" value="Cytochrome_b561_oxidase"/>
</dbReference>
<gene>
    <name evidence="15" type="ORF">THMIRHAM_15450</name>
</gene>
<organism evidence="15 16">
    <name type="scientific">Thiomicrorhabdus immobilis</name>
    <dbReference type="NCBI Taxonomy" id="2791037"/>
    <lineage>
        <taxon>Bacteria</taxon>
        <taxon>Pseudomonadati</taxon>
        <taxon>Pseudomonadota</taxon>
        <taxon>Gammaproteobacteria</taxon>
        <taxon>Thiotrichales</taxon>
        <taxon>Piscirickettsiaceae</taxon>
        <taxon>Thiomicrorhabdus</taxon>
    </lineage>
</organism>
<dbReference type="InterPro" id="IPR011577">
    <property type="entry name" value="Cyt_b561_bac/Ni-Hgenase"/>
</dbReference>
<dbReference type="PANTHER" id="PTHR30529">
    <property type="entry name" value="CYTOCHROME B561"/>
    <property type="match status" value="1"/>
</dbReference>
<feature type="domain" description="Cytochrome b561 bacterial/Ni-hydrogenase" evidence="14">
    <location>
        <begin position="17"/>
        <end position="185"/>
    </location>
</feature>
<evidence type="ECO:0000259" key="14">
    <source>
        <dbReference type="Pfam" id="PF01292"/>
    </source>
</evidence>
<comment type="subcellular location">
    <subcellularLocation>
        <location evidence="2">Cell membrane</location>
        <topology evidence="2">Multi-pass membrane protein</topology>
    </subcellularLocation>
</comment>
<evidence type="ECO:0000256" key="10">
    <source>
        <dbReference type="ARBA" id="ARBA00023004"/>
    </source>
</evidence>
<dbReference type="EMBL" id="AP024202">
    <property type="protein sequence ID" value="BCN93760.1"/>
    <property type="molecule type" value="Genomic_DNA"/>
</dbReference>
<keyword evidence="9 13" id="KW-1133">Transmembrane helix</keyword>
<evidence type="ECO:0000256" key="7">
    <source>
        <dbReference type="ARBA" id="ARBA00022723"/>
    </source>
</evidence>
<evidence type="ECO:0000256" key="12">
    <source>
        <dbReference type="ARBA" id="ARBA00037975"/>
    </source>
</evidence>
<feature type="transmembrane region" description="Helical" evidence="13">
    <location>
        <begin position="152"/>
        <end position="173"/>
    </location>
</feature>
<keyword evidence="4" id="KW-1003">Cell membrane</keyword>
<evidence type="ECO:0000313" key="16">
    <source>
        <dbReference type="Proteomes" id="UP001054820"/>
    </source>
</evidence>
<keyword evidence="5" id="KW-0349">Heme</keyword>
<evidence type="ECO:0000256" key="13">
    <source>
        <dbReference type="SAM" id="Phobius"/>
    </source>
</evidence>
<evidence type="ECO:0000256" key="6">
    <source>
        <dbReference type="ARBA" id="ARBA00022692"/>
    </source>
</evidence>
<dbReference type="Gene3D" id="1.20.950.20">
    <property type="entry name" value="Transmembrane di-heme cytochromes, Chain C"/>
    <property type="match status" value="2"/>
</dbReference>
<evidence type="ECO:0000256" key="3">
    <source>
        <dbReference type="ARBA" id="ARBA00022448"/>
    </source>
</evidence>
<keyword evidence="8" id="KW-0249">Electron transport</keyword>
<feature type="transmembrane region" description="Helical" evidence="13">
    <location>
        <begin position="57"/>
        <end position="76"/>
    </location>
</feature>
<keyword evidence="6 13" id="KW-0812">Transmembrane</keyword>
<evidence type="ECO:0000256" key="2">
    <source>
        <dbReference type="ARBA" id="ARBA00004651"/>
    </source>
</evidence>
<evidence type="ECO:0000256" key="1">
    <source>
        <dbReference type="ARBA" id="ARBA00001970"/>
    </source>
</evidence>
<evidence type="ECO:0000256" key="4">
    <source>
        <dbReference type="ARBA" id="ARBA00022475"/>
    </source>
</evidence>
<evidence type="ECO:0000256" key="8">
    <source>
        <dbReference type="ARBA" id="ARBA00022982"/>
    </source>
</evidence>
<dbReference type="Pfam" id="PF01292">
    <property type="entry name" value="Ni_hydr_CYTB"/>
    <property type="match status" value="1"/>
</dbReference>